<dbReference type="OrthoDB" id="5336565at2759"/>
<dbReference type="EMBL" id="VIBQ01000016">
    <property type="protein sequence ID" value="KAB8356632.1"/>
    <property type="molecule type" value="Genomic_DNA"/>
</dbReference>
<reference evidence="2 3" key="1">
    <citation type="submission" date="2019-06" db="EMBL/GenBank/DDBJ databases">
        <title>A chromosomal-level reference genome of Carpinus fangiana (Coryloideae, Betulaceae).</title>
        <authorList>
            <person name="Yang X."/>
            <person name="Wang Z."/>
            <person name="Zhang L."/>
            <person name="Hao G."/>
            <person name="Liu J."/>
            <person name="Yang Y."/>
        </authorList>
    </citation>
    <scope>NUCLEOTIDE SEQUENCE [LARGE SCALE GENOMIC DNA]</scope>
    <source>
        <strain evidence="2">Cfa_2016G</strain>
        <tissue evidence="2">Leaf</tissue>
    </source>
</reference>
<keyword evidence="3" id="KW-1185">Reference proteome</keyword>
<proteinExistence type="predicted"/>
<sequence length="295" mass="32381">MANPDQTLLGASLNVPTTQNKTTSHGNTFEQRLVDNGIFFNAYLGSTDPANMVEIKSIITSERPELCVPKFTDDDFVYYLIQDQSACNEATVLSTSFPLIVGKANIPNVRNAPLKRMLDLIKGVAPPQPDLFDGVRPETIAKSVLRQLGGYAQPSTINHHPAMSNFFVECTGPDGTMRVGMRQLSHDLASGARAMLEFRRFISADNAVDGHAYSFGATYLGGQGILTLFSCHPVSTGNTEQSMQYHVALVASYHLHLDRETFVKGVSAFRNLREFAQRVRERIRDAANLKASSAP</sequence>
<protein>
    <submittedName>
        <fullName evidence="2">Uncharacterized protein</fullName>
    </submittedName>
</protein>
<feature type="region of interest" description="Disordered" evidence="1">
    <location>
        <begin position="1"/>
        <end position="25"/>
    </location>
</feature>
<comment type="caution">
    <text evidence="2">The sequence shown here is derived from an EMBL/GenBank/DDBJ whole genome shotgun (WGS) entry which is preliminary data.</text>
</comment>
<evidence type="ECO:0000313" key="3">
    <source>
        <dbReference type="Proteomes" id="UP000327013"/>
    </source>
</evidence>
<dbReference type="AlphaFoldDB" id="A0A5N6KY79"/>
<organism evidence="2 3">
    <name type="scientific">Carpinus fangiana</name>
    <dbReference type="NCBI Taxonomy" id="176857"/>
    <lineage>
        <taxon>Eukaryota</taxon>
        <taxon>Viridiplantae</taxon>
        <taxon>Streptophyta</taxon>
        <taxon>Embryophyta</taxon>
        <taxon>Tracheophyta</taxon>
        <taxon>Spermatophyta</taxon>
        <taxon>Magnoliopsida</taxon>
        <taxon>eudicotyledons</taxon>
        <taxon>Gunneridae</taxon>
        <taxon>Pentapetalae</taxon>
        <taxon>rosids</taxon>
        <taxon>fabids</taxon>
        <taxon>Fagales</taxon>
        <taxon>Betulaceae</taxon>
        <taxon>Carpinus</taxon>
    </lineage>
</organism>
<feature type="compositionally biased region" description="Polar residues" evidence="1">
    <location>
        <begin position="14"/>
        <end position="25"/>
    </location>
</feature>
<gene>
    <name evidence="2" type="ORF">FH972_024209</name>
</gene>
<dbReference type="Proteomes" id="UP000327013">
    <property type="component" value="Unassembled WGS sequence"/>
</dbReference>
<name>A0A5N6KY79_9ROSI</name>
<accession>A0A5N6KY79</accession>
<evidence type="ECO:0000256" key="1">
    <source>
        <dbReference type="SAM" id="MobiDB-lite"/>
    </source>
</evidence>
<evidence type="ECO:0000313" key="2">
    <source>
        <dbReference type="EMBL" id="KAB8356632.1"/>
    </source>
</evidence>